<dbReference type="Proteomes" id="UP001060085">
    <property type="component" value="Linkage Group LG06"/>
</dbReference>
<proteinExistence type="predicted"/>
<accession>A0ACC0AJX4</accession>
<reference evidence="2" key="1">
    <citation type="journal article" date="2023" name="Nat. Plants">
        <title>Single-cell RNA sequencing provides a high-resolution roadmap for understanding the multicellular compartmentation of specialized metabolism.</title>
        <authorList>
            <person name="Sun S."/>
            <person name="Shen X."/>
            <person name="Li Y."/>
            <person name="Li Y."/>
            <person name="Wang S."/>
            <person name="Li R."/>
            <person name="Zhang H."/>
            <person name="Shen G."/>
            <person name="Guo B."/>
            <person name="Wei J."/>
            <person name="Xu J."/>
            <person name="St-Pierre B."/>
            <person name="Chen S."/>
            <person name="Sun C."/>
        </authorList>
    </citation>
    <scope>NUCLEOTIDE SEQUENCE [LARGE SCALE GENOMIC DNA]</scope>
</reference>
<sequence length="972" mass="107421">MAPKSGRGKGNKAKASDKKKKEEKVVPSVLDITVITPYETQVILKGISTDKILDVKKLIAANVETCHLTNYSLSHEVKGQKLNDKMEVVTLKPCLLRMVEEDYSEGSQAVAHVRRILDIVACTTRFGKSKGGSGRANAAAYSAASPSPTAASAGAESRAKKNNKAQSSSRPSSPINGEVRAPGTPAPPVAEGYDMVAIHPIPKLSDFYEFFNFSHLTPPILSLKRMNRKDGENGREGDHFEMQIKICNGKLIQVVASTKGFYTTGKQFLQSHSLVDLLQQLSQAFANAYDSLMKAFMEHNKFGNLPYGFRANTWLVPPSVSDTASDFVPLPTEDENWGGNGGGQGRHGEYDLRPWASDFAILASLPCKTEEERVVRDRKAFLLHNLFVEVSTLKAVSAIGEVMDSIAKGQSPLGSVMHEDRLGDLFITVKRDDADASLKTAVKTIGSRTSDESSTEVAQRNLLKGVIADESVVVHVGNLCFYSAHLHIYAYKHCGYTATVKVVGDVKKQKNLRQDIEINDQPEGGANALNINSLRILLHKSFTSEASGEGQSPNSNYINLEKSHILVQKVVRDSLDKLSKEDIPDRSIRWELGSCWVQHLQKQETPAENSSKMSGGDKKSEPVVKGLGKKFKMLKNRERKPNSSSCVDDNVENNSKVSSTNDESTAAELHNAESESETELRKIIPKEAYLRLRETGTGLHTKSVNELVQLAHKYYDEVALPKLVELAEKLPHIQSLCIHEMITRAFKHILKAVIASVDSKADLPAAIAASLNFLLGSCIIGDNQKYSDVQILNLEWLRTFLEKRFCWKLNDEFPKLRKLSILRGLCHKVLHSSIPRIFVLLELCTKYLPIQVGLELAPRDYDMGSPDPFRPSDIISLVPVCKVGISLFLFLLQKYRKCTQIVVPLIVHSLVASIWPYPQFMVALQHVGCSSADGRNLLESSKIALDKGKLEDAVNYGTKVEKVNEIYSKNSC</sequence>
<gene>
    <name evidence="1" type="ORF">M9H77_29257</name>
</gene>
<evidence type="ECO:0000313" key="1">
    <source>
        <dbReference type="EMBL" id="KAI5660464.1"/>
    </source>
</evidence>
<comment type="caution">
    <text evidence="1">The sequence shown here is derived from an EMBL/GenBank/DDBJ whole genome shotgun (WGS) entry which is preliminary data.</text>
</comment>
<keyword evidence="2" id="KW-1185">Reference proteome</keyword>
<evidence type="ECO:0000313" key="2">
    <source>
        <dbReference type="Proteomes" id="UP001060085"/>
    </source>
</evidence>
<protein>
    <submittedName>
        <fullName evidence="1">Uncharacterized protein</fullName>
    </submittedName>
</protein>
<organism evidence="1 2">
    <name type="scientific">Catharanthus roseus</name>
    <name type="common">Madagascar periwinkle</name>
    <name type="synonym">Vinca rosea</name>
    <dbReference type="NCBI Taxonomy" id="4058"/>
    <lineage>
        <taxon>Eukaryota</taxon>
        <taxon>Viridiplantae</taxon>
        <taxon>Streptophyta</taxon>
        <taxon>Embryophyta</taxon>
        <taxon>Tracheophyta</taxon>
        <taxon>Spermatophyta</taxon>
        <taxon>Magnoliopsida</taxon>
        <taxon>eudicotyledons</taxon>
        <taxon>Gunneridae</taxon>
        <taxon>Pentapetalae</taxon>
        <taxon>asterids</taxon>
        <taxon>lamiids</taxon>
        <taxon>Gentianales</taxon>
        <taxon>Apocynaceae</taxon>
        <taxon>Rauvolfioideae</taxon>
        <taxon>Vinceae</taxon>
        <taxon>Catharanthinae</taxon>
        <taxon>Catharanthus</taxon>
    </lineage>
</organism>
<dbReference type="EMBL" id="CM044706">
    <property type="protein sequence ID" value="KAI5660464.1"/>
    <property type="molecule type" value="Genomic_DNA"/>
</dbReference>
<name>A0ACC0AJX4_CATRO</name>